<dbReference type="Ensembl" id="ENSSLDT00000006668.1">
    <property type="protein sequence ID" value="ENSSLDP00000006450.1"/>
    <property type="gene ID" value="ENSSLDG00000005144.1"/>
</dbReference>
<accession>A0A3B4WR95</accession>
<evidence type="ECO:0000256" key="1">
    <source>
        <dbReference type="SAM" id="MobiDB-lite"/>
    </source>
</evidence>
<dbReference type="STRING" id="1841481.ENSSLDP00000006433"/>
<organism evidence="2 3">
    <name type="scientific">Seriola lalandi dorsalis</name>
    <dbReference type="NCBI Taxonomy" id="1841481"/>
    <lineage>
        <taxon>Eukaryota</taxon>
        <taxon>Metazoa</taxon>
        <taxon>Chordata</taxon>
        <taxon>Craniata</taxon>
        <taxon>Vertebrata</taxon>
        <taxon>Euteleostomi</taxon>
        <taxon>Actinopterygii</taxon>
        <taxon>Neopterygii</taxon>
        <taxon>Teleostei</taxon>
        <taxon>Neoteleostei</taxon>
        <taxon>Acanthomorphata</taxon>
        <taxon>Carangaria</taxon>
        <taxon>Carangiformes</taxon>
        <taxon>Carangidae</taxon>
        <taxon>Seriola</taxon>
    </lineage>
</organism>
<proteinExistence type="predicted"/>
<dbReference type="AlphaFoldDB" id="A0A3B4WR95"/>
<name>A0A3B4WR95_SERLL</name>
<dbReference type="Proteomes" id="UP000261360">
    <property type="component" value="Unplaced"/>
</dbReference>
<evidence type="ECO:0000313" key="3">
    <source>
        <dbReference type="Proteomes" id="UP000261360"/>
    </source>
</evidence>
<dbReference type="GeneTree" id="ENSGT00940000181756"/>
<evidence type="ECO:0000313" key="2">
    <source>
        <dbReference type="Ensembl" id="ENSSLDP00000006450.1"/>
    </source>
</evidence>
<feature type="compositionally biased region" description="Polar residues" evidence="1">
    <location>
        <begin position="1"/>
        <end position="16"/>
    </location>
</feature>
<feature type="region of interest" description="Disordered" evidence="1">
    <location>
        <begin position="1"/>
        <end position="34"/>
    </location>
</feature>
<reference evidence="2" key="1">
    <citation type="submission" date="2025-05" db="UniProtKB">
        <authorList>
            <consortium name="Ensembl"/>
        </authorList>
    </citation>
    <scope>IDENTIFICATION</scope>
</reference>
<protein>
    <submittedName>
        <fullName evidence="2">Uncharacterized protein</fullName>
    </submittedName>
</protein>
<sequence length="66" mass="7087">MDLPNGQSSITTTAATVSEKSSSSESLSDKGSSELKKSFDAVVFDVLKVTPEEYAVSEVYVFFVCI</sequence>
<dbReference type="Ensembl" id="ENSSLDT00000006651.1">
    <property type="protein sequence ID" value="ENSSLDP00000006433.1"/>
    <property type="gene ID" value="ENSSLDG00000005121.1"/>
</dbReference>
<keyword evidence="3" id="KW-1185">Reference proteome</keyword>